<reference evidence="5 6" key="1">
    <citation type="journal article" date="2007" name="Science">
        <title>Sea anemone genome reveals ancestral eumetazoan gene repertoire and genomic organization.</title>
        <authorList>
            <person name="Putnam N.H."/>
            <person name="Srivastava M."/>
            <person name="Hellsten U."/>
            <person name="Dirks B."/>
            <person name="Chapman J."/>
            <person name="Salamov A."/>
            <person name="Terry A."/>
            <person name="Shapiro H."/>
            <person name="Lindquist E."/>
            <person name="Kapitonov V.V."/>
            <person name="Jurka J."/>
            <person name="Genikhovich G."/>
            <person name="Grigoriev I.V."/>
            <person name="Lucas S.M."/>
            <person name="Steele R.E."/>
            <person name="Finnerty J.R."/>
            <person name="Technau U."/>
            <person name="Martindale M.Q."/>
            <person name="Rokhsar D.S."/>
        </authorList>
    </citation>
    <scope>NUCLEOTIDE SEQUENCE [LARGE SCALE GENOMIC DNA]</scope>
    <source>
        <strain evidence="6">CH2 X CH6</strain>
    </source>
</reference>
<dbReference type="SMART" id="SM00042">
    <property type="entry name" value="CUB"/>
    <property type="match status" value="1"/>
</dbReference>
<dbReference type="HOGENOM" id="CLU_103588_4_1_1"/>
<dbReference type="CDD" id="cd00041">
    <property type="entry name" value="CUB"/>
    <property type="match status" value="1"/>
</dbReference>
<keyword evidence="6" id="KW-1185">Reference proteome</keyword>
<dbReference type="eggNOG" id="KOG3714">
    <property type="taxonomic scope" value="Eukaryota"/>
</dbReference>
<comment type="caution">
    <text evidence="3">Lacks conserved residue(s) required for the propagation of feature annotation.</text>
</comment>
<dbReference type="STRING" id="45351.A7S955"/>
<dbReference type="Proteomes" id="UP000001593">
    <property type="component" value="Unassembled WGS sequence"/>
</dbReference>
<evidence type="ECO:0000259" key="4">
    <source>
        <dbReference type="PROSITE" id="PS01180"/>
    </source>
</evidence>
<gene>
    <name evidence="5" type="ORF">NEMVEDRAFT_v1g109683</name>
</gene>
<dbReference type="InParanoid" id="A7S955"/>
<evidence type="ECO:0000313" key="6">
    <source>
        <dbReference type="Proteomes" id="UP000001593"/>
    </source>
</evidence>
<dbReference type="InterPro" id="IPR000859">
    <property type="entry name" value="CUB_dom"/>
</dbReference>
<proteinExistence type="predicted"/>
<dbReference type="AlphaFoldDB" id="A7S955"/>
<evidence type="ECO:0000256" key="1">
    <source>
        <dbReference type="ARBA" id="ARBA00022737"/>
    </source>
</evidence>
<dbReference type="Pfam" id="PF00431">
    <property type="entry name" value="CUB"/>
    <property type="match status" value="1"/>
</dbReference>
<dbReference type="PANTHER" id="PTHR24251">
    <property type="entry name" value="OVOCHYMASE-RELATED"/>
    <property type="match status" value="1"/>
</dbReference>
<evidence type="ECO:0000256" key="2">
    <source>
        <dbReference type="ARBA" id="ARBA00023157"/>
    </source>
</evidence>
<dbReference type="EMBL" id="DS469601">
    <property type="protein sequence ID" value="EDO39794.1"/>
    <property type="molecule type" value="Genomic_DNA"/>
</dbReference>
<dbReference type="SUPFAM" id="SSF49854">
    <property type="entry name" value="Spermadhesin, CUB domain"/>
    <property type="match status" value="1"/>
</dbReference>
<keyword evidence="2" id="KW-1015">Disulfide bond</keyword>
<dbReference type="PhylomeDB" id="A7S955"/>
<sequence length="127" mass="13851">MCAYVDFRWFSACQQNLTSPSGTFVSPRYPNPYPNNIDCVWRIIGDPSDVIRLRILAFDLQLSTSCTKDSLTIIDGVAGHPQTTGRYCGTFAPSLIQSTSSVVTLIFKSGGVNSGQGFKISYKAINS</sequence>
<organism evidence="5 6">
    <name type="scientific">Nematostella vectensis</name>
    <name type="common">Starlet sea anemone</name>
    <dbReference type="NCBI Taxonomy" id="45351"/>
    <lineage>
        <taxon>Eukaryota</taxon>
        <taxon>Metazoa</taxon>
        <taxon>Cnidaria</taxon>
        <taxon>Anthozoa</taxon>
        <taxon>Hexacorallia</taxon>
        <taxon>Actiniaria</taxon>
        <taxon>Edwardsiidae</taxon>
        <taxon>Nematostella</taxon>
    </lineage>
</organism>
<accession>A7S955</accession>
<protein>
    <recommendedName>
        <fullName evidence="4">CUB domain-containing protein</fullName>
    </recommendedName>
</protein>
<evidence type="ECO:0000313" key="5">
    <source>
        <dbReference type="EMBL" id="EDO39794.1"/>
    </source>
</evidence>
<keyword evidence="1" id="KW-0677">Repeat</keyword>
<dbReference type="PROSITE" id="PS01180">
    <property type="entry name" value="CUB"/>
    <property type="match status" value="1"/>
</dbReference>
<feature type="domain" description="CUB" evidence="4">
    <location>
        <begin position="13"/>
        <end position="125"/>
    </location>
</feature>
<dbReference type="PANTHER" id="PTHR24251:SF50">
    <property type="entry name" value="ATTRACTIN-LIKE 1A"/>
    <property type="match status" value="1"/>
</dbReference>
<dbReference type="FunFam" id="2.60.120.290:FF:000013">
    <property type="entry name" value="Membrane frizzled-related protein"/>
    <property type="match status" value="1"/>
</dbReference>
<dbReference type="InterPro" id="IPR035914">
    <property type="entry name" value="Sperma_CUB_dom_sf"/>
</dbReference>
<dbReference type="Gene3D" id="2.60.120.290">
    <property type="entry name" value="Spermadhesin, CUB domain"/>
    <property type="match status" value="1"/>
</dbReference>
<evidence type="ECO:0000256" key="3">
    <source>
        <dbReference type="PROSITE-ProRule" id="PRU00059"/>
    </source>
</evidence>
<dbReference type="OMA" id="NSECVWH"/>
<name>A7S955_NEMVE</name>